<keyword evidence="2" id="KW-1185">Reference proteome</keyword>
<dbReference type="OrthoDB" id="6512497at2759"/>
<proteinExistence type="predicted"/>
<name>E9HMF4_DAPPU</name>
<evidence type="ECO:0000313" key="1">
    <source>
        <dbReference type="EMBL" id="EFX67085.1"/>
    </source>
</evidence>
<gene>
    <name evidence="1" type="ORF">DAPPUDRAFT_115764</name>
</gene>
<dbReference type="Proteomes" id="UP000000305">
    <property type="component" value="Unassembled WGS sequence"/>
</dbReference>
<evidence type="ECO:0000313" key="2">
    <source>
        <dbReference type="Proteomes" id="UP000000305"/>
    </source>
</evidence>
<dbReference type="KEGG" id="dpx:DAPPUDRAFT_115764"/>
<dbReference type="AlphaFoldDB" id="E9HMF4"/>
<dbReference type="InParanoid" id="E9HMF4"/>
<dbReference type="EMBL" id="GL732686">
    <property type="protein sequence ID" value="EFX67085.1"/>
    <property type="molecule type" value="Genomic_DNA"/>
</dbReference>
<dbReference type="PANTHER" id="PTHR36496:SF2">
    <property type="match status" value="1"/>
</dbReference>
<protein>
    <submittedName>
        <fullName evidence="1">Uncharacterized protein</fullName>
    </submittedName>
</protein>
<reference evidence="1 2" key="1">
    <citation type="journal article" date="2011" name="Science">
        <title>The ecoresponsive genome of Daphnia pulex.</title>
        <authorList>
            <person name="Colbourne J.K."/>
            <person name="Pfrender M.E."/>
            <person name="Gilbert D."/>
            <person name="Thomas W.K."/>
            <person name="Tucker A."/>
            <person name="Oakley T.H."/>
            <person name="Tokishita S."/>
            <person name="Aerts A."/>
            <person name="Arnold G.J."/>
            <person name="Basu M.K."/>
            <person name="Bauer D.J."/>
            <person name="Caceres C.E."/>
            <person name="Carmel L."/>
            <person name="Casola C."/>
            <person name="Choi J.H."/>
            <person name="Detter J.C."/>
            <person name="Dong Q."/>
            <person name="Dusheyko S."/>
            <person name="Eads B.D."/>
            <person name="Frohlich T."/>
            <person name="Geiler-Samerotte K.A."/>
            <person name="Gerlach D."/>
            <person name="Hatcher P."/>
            <person name="Jogdeo S."/>
            <person name="Krijgsveld J."/>
            <person name="Kriventseva E.V."/>
            <person name="Kultz D."/>
            <person name="Laforsch C."/>
            <person name="Lindquist E."/>
            <person name="Lopez J."/>
            <person name="Manak J.R."/>
            <person name="Muller J."/>
            <person name="Pangilinan J."/>
            <person name="Patwardhan R.P."/>
            <person name="Pitluck S."/>
            <person name="Pritham E.J."/>
            <person name="Rechtsteiner A."/>
            <person name="Rho M."/>
            <person name="Rogozin I.B."/>
            <person name="Sakarya O."/>
            <person name="Salamov A."/>
            <person name="Schaack S."/>
            <person name="Shapiro H."/>
            <person name="Shiga Y."/>
            <person name="Skalitzky C."/>
            <person name="Smith Z."/>
            <person name="Souvorov A."/>
            <person name="Sung W."/>
            <person name="Tang Z."/>
            <person name="Tsuchiya D."/>
            <person name="Tu H."/>
            <person name="Vos H."/>
            <person name="Wang M."/>
            <person name="Wolf Y.I."/>
            <person name="Yamagata H."/>
            <person name="Yamada T."/>
            <person name="Ye Y."/>
            <person name="Shaw J.R."/>
            <person name="Andrews J."/>
            <person name="Crease T.J."/>
            <person name="Tang H."/>
            <person name="Lucas S.M."/>
            <person name="Robertson H.M."/>
            <person name="Bork P."/>
            <person name="Koonin E.V."/>
            <person name="Zdobnov E.M."/>
            <person name="Grigoriev I.V."/>
            <person name="Lynch M."/>
            <person name="Boore J.L."/>
        </authorList>
    </citation>
    <scope>NUCLEOTIDE SEQUENCE [LARGE SCALE GENOMIC DNA]</scope>
</reference>
<organism evidence="1 2">
    <name type="scientific">Daphnia pulex</name>
    <name type="common">Water flea</name>
    <dbReference type="NCBI Taxonomy" id="6669"/>
    <lineage>
        <taxon>Eukaryota</taxon>
        <taxon>Metazoa</taxon>
        <taxon>Ecdysozoa</taxon>
        <taxon>Arthropoda</taxon>
        <taxon>Crustacea</taxon>
        <taxon>Branchiopoda</taxon>
        <taxon>Diplostraca</taxon>
        <taxon>Cladocera</taxon>
        <taxon>Anomopoda</taxon>
        <taxon>Daphniidae</taxon>
        <taxon>Daphnia</taxon>
    </lineage>
</organism>
<dbReference type="HOGENOM" id="CLU_912932_0_0_1"/>
<accession>E9HMF4</accession>
<sequence>MDRTEKLRAFFRVRSHQNENVPIEKMSLLKDLSDNTLEVPKTTHSSNNHRKTLGAPDKGSFFTTPLTSRKKSTISGVEFHFDRVFSTKDSQVEVLMRVKLFYSQLLEDSIPQFFHMVILEPHFSKLTGFLQRENVNPKLQLNRGVKPKNHCFDIKAEEFLKNPQEIVDDFKDLREKCDAANTGYQRFGNSITAVNHYQKHLNFPKIDQKVEVSQTTYFKMAIEICQGPMDDPLWTQDRKSLMIFYKSKKYESATRCHFLKSHLCPKRTASLKTLYGNLPFGKQMKFQEVATQDVQQLYRPLAQSG</sequence>
<dbReference type="PANTHER" id="PTHR36496">
    <property type="entry name" value="CADHERIN DOMAIN-CONTAINING PROTEIN"/>
    <property type="match status" value="1"/>
</dbReference>